<dbReference type="AlphaFoldDB" id="A0A0Q4B7X5"/>
<evidence type="ECO:0000256" key="1">
    <source>
        <dbReference type="ARBA" id="ARBA00001947"/>
    </source>
</evidence>
<dbReference type="Gene3D" id="2.70.70.10">
    <property type="entry name" value="Glucose Permease (Domain IIA)"/>
    <property type="match status" value="1"/>
</dbReference>
<comment type="caution">
    <text evidence="10">The sequence shown here is derived from an EMBL/GenBank/DDBJ whole genome shotgun (WGS) entry which is preliminary data.</text>
</comment>
<dbReference type="Pfam" id="PF01551">
    <property type="entry name" value="Peptidase_M23"/>
    <property type="match status" value="1"/>
</dbReference>
<sequence length="320" mass="36193">MGTKRFQFNTETLQYEQRSTSWFQRVGRITLKTVLSIGMGFGLMLAYSLVFDTPRTQNLKRSREEMLQQVAMLQDLVQSASSQIGIIERRDNQVYRSIFEADTIPQSVRHGGVGGVDRYAELADVPDGVQIKHLMENLDQLQWRTYVQSKSFDEVARLAFEKDQMLHAIPAVQPVSVKELVRISSLFGGRRDPFTGQGRMHTGVDFVGKTDTPIHATGDGIVIVATNSFNGYGNQVIVDHGFGYKTRYAHMNRILVREGEKVKRGQVIGAMGSTGRSTGTHLHYEVLVKNKPVNPLLYFNDMDEEEYEQMLAHAEMQDLD</sequence>
<evidence type="ECO:0000256" key="6">
    <source>
        <dbReference type="ARBA" id="ARBA00023049"/>
    </source>
</evidence>
<dbReference type="GO" id="GO:0006508">
    <property type="term" value="P:proteolysis"/>
    <property type="evidence" value="ECO:0007669"/>
    <property type="project" value="UniProtKB-KW"/>
</dbReference>
<dbReference type="STRING" id="1702214.AL399_07200"/>
<name>A0A0Q4B7X5_9BACT</name>
<dbReference type="GO" id="GO:0046872">
    <property type="term" value="F:metal ion binding"/>
    <property type="evidence" value="ECO:0007669"/>
    <property type="project" value="UniProtKB-KW"/>
</dbReference>
<dbReference type="EMBL" id="LIIK01000037">
    <property type="protein sequence ID" value="KQM08454.1"/>
    <property type="molecule type" value="Genomic_DNA"/>
</dbReference>
<evidence type="ECO:0000256" key="4">
    <source>
        <dbReference type="ARBA" id="ARBA00022801"/>
    </source>
</evidence>
<keyword evidence="11" id="KW-1185">Reference proteome</keyword>
<evidence type="ECO:0000256" key="8">
    <source>
        <dbReference type="SAM" id="Phobius"/>
    </source>
</evidence>
<keyword evidence="3" id="KW-0479">Metal-binding</keyword>
<dbReference type="InterPro" id="IPR011055">
    <property type="entry name" value="Dup_hybrid_motif"/>
</dbReference>
<dbReference type="CDD" id="cd12797">
    <property type="entry name" value="M23_peptidase"/>
    <property type="match status" value="1"/>
</dbReference>
<keyword evidence="5" id="KW-0862">Zinc</keyword>
<feature type="transmembrane region" description="Helical" evidence="8">
    <location>
        <begin position="29"/>
        <end position="51"/>
    </location>
</feature>
<keyword evidence="4" id="KW-0378">Hydrolase</keyword>
<dbReference type="GO" id="GO:0004222">
    <property type="term" value="F:metalloendopeptidase activity"/>
    <property type="evidence" value="ECO:0007669"/>
    <property type="project" value="TreeGrafter"/>
</dbReference>
<proteinExistence type="predicted"/>
<evidence type="ECO:0000313" key="11">
    <source>
        <dbReference type="Proteomes" id="UP000054172"/>
    </source>
</evidence>
<keyword evidence="8" id="KW-1133">Transmembrane helix</keyword>
<dbReference type="InterPro" id="IPR050570">
    <property type="entry name" value="Cell_wall_metabolism_enzyme"/>
</dbReference>
<organism evidence="10 11">
    <name type="scientific">Candidatus [Bacteroides] periocalifornicus</name>
    <dbReference type="NCBI Taxonomy" id="1702214"/>
    <lineage>
        <taxon>Bacteria</taxon>
        <taxon>Pseudomonadati</taxon>
        <taxon>Bacteroidota</taxon>
    </lineage>
</organism>
<reference evidence="10" key="1">
    <citation type="submission" date="2015-08" db="EMBL/GenBank/DDBJ databases">
        <title>Candidatus Bacteriodes Periocalifornicus.</title>
        <authorList>
            <person name="McLean J.S."/>
            <person name="Kelley S."/>
        </authorList>
    </citation>
    <scope>NUCLEOTIDE SEQUENCE [LARGE SCALE GENOMIC DNA]</scope>
    <source>
        <strain evidence="10">12B</strain>
    </source>
</reference>
<evidence type="ECO:0000313" key="10">
    <source>
        <dbReference type="EMBL" id="KQM08454.1"/>
    </source>
</evidence>
<dbReference type="FunFam" id="2.70.70.10:FF:000006">
    <property type="entry name" value="M23 family peptidase"/>
    <property type="match status" value="1"/>
</dbReference>
<evidence type="ECO:0000256" key="3">
    <source>
        <dbReference type="ARBA" id="ARBA00022723"/>
    </source>
</evidence>
<feature type="domain" description="M23ase beta-sheet core" evidence="9">
    <location>
        <begin position="199"/>
        <end position="295"/>
    </location>
</feature>
<dbReference type="PANTHER" id="PTHR21666:SF288">
    <property type="entry name" value="CELL DIVISION PROTEIN YTFB"/>
    <property type="match status" value="1"/>
</dbReference>
<protein>
    <recommendedName>
        <fullName evidence="9">M23ase beta-sheet core domain-containing protein</fullName>
    </recommendedName>
</protein>
<dbReference type="Proteomes" id="UP000054172">
    <property type="component" value="Unassembled WGS sequence"/>
</dbReference>
<keyword evidence="2" id="KW-0645">Protease</keyword>
<accession>A0A0Q4B7X5</accession>
<keyword evidence="7" id="KW-0175">Coiled coil</keyword>
<dbReference type="PATRIC" id="fig|1702214.3.peg.1021"/>
<keyword evidence="6" id="KW-0482">Metalloprotease</keyword>
<dbReference type="SUPFAM" id="SSF51261">
    <property type="entry name" value="Duplicated hybrid motif"/>
    <property type="match status" value="1"/>
</dbReference>
<evidence type="ECO:0000256" key="5">
    <source>
        <dbReference type="ARBA" id="ARBA00022833"/>
    </source>
</evidence>
<evidence type="ECO:0000259" key="9">
    <source>
        <dbReference type="Pfam" id="PF01551"/>
    </source>
</evidence>
<dbReference type="PANTHER" id="PTHR21666">
    <property type="entry name" value="PEPTIDASE-RELATED"/>
    <property type="match status" value="1"/>
</dbReference>
<evidence type="ECO:0000256" key="7">
    <source>
        <dbReference type="SAM" id="Coils"/>
    </source>
</evidence>
<gene>
    <name evidence="10" type="ORF">AL399_07200</name>
</gene>
<dbReference type="InterPro" id="IPR016047">
    <property type="entry name" value="M23ase_b-sheet_dom"/>
</dbReference>
<feature type="coiled-coil region" evidence="7">
    <location>
        <begin position="56"/>
        <end position="83"/>
    </location>
</feature>
<keyword evidence="8" id="KW-0472">Membrane</keyword>
<comment type="cofactor">
    <cofactor evidence="1">
        <name>Zn(2+)</name>
        <dbReference type="ChEBI" id="CHEBI:29105"/>
    </cofactor>
</comment>
<keyword evidence="8" id="KW-0812">Transmembrane</keyword>
<evidence type="ECO:0000256" key="2">
    <source>
        <dbReference type="ARBA" id="ARBA00022670"/>
    </source>
</evidence>